<reference evidence="1 2" key="1">
    <citation type="submission" date="2024-10" db="EMBL/GenBank/DDBJ databases">
        <title>The Natural Products Discovery Center: Release of the First 8490 Sequenced Strains for Exploring Actinobacteria Biosynthetic Diversity.</title>
        <authorList>
            <person name="Kalkreuter E."/>
            <person name="Kautsar S.A."/>
            <person name="Yang D."/>
            <person name="Bader C.D."/>
            <person name="Teijaro C.N."/>
            <person name="Fluegel L."/>
            <person name="Davis C.M."/>
            <person name="Simpson J.R."/>
            <person name="Lauterbach L."/>
            <person name="Steele A.D."/>
            <person name="Gui C."/>
            <person name="Meng S."/>
            <person name="Li G."/>
            <person name="Viehrig K."/>
            <person name="Ye F."/>
            <person name="Su P."/>
            <person name="Kiefer A.F."/>
            <person name="Nichols A."/>
            <person name="Cepeda A.J."/>
            <person name="Yan W."/>
            <person name="Fan B."/>
            <person name="Jiang Y."/>
            <person name="Adhikari A."/>
            <person name="Zheng C.-J."/>
            <person name="Schuster L."/>
            <person name="Cowan T.M."/>
            <person name="Smanski M.J."/>
            <person name="Chevrette M.G."/>
            <person name="De Carvalho L.P.S."/>
            <person name="Shen B."/>
        </authorList>
    </citation>
    <scope>NUCLEOTIDE SEQUENCE [LARGE SCALE GENOMIC DNA]</scope>
    <source>
        <strain evidence="1 2">NPDC003040</strain>
    </source>
</reference>
<evidence type="ECO:0000313" key="1">
    <source>
        <dbReference type="EMBL" id="MFF3225853.1"/>
    </source>
</evidence>
<sequence>MTGTAIVLIAAGALDMWNRMGALTVPTSARKRGMPIADTASAATLLAATIALGAPVSTTVIARAVPTWAA</sequence>
<organism evidence="1 2">
    <name type="scientific">Nocardia suismassiliense</name>
    <dbReference type="NCBI Taxonomy" id="2077092"/>
    <lineage>
        <taxon>Bacteria</taxon>
        <taxon>Bacillati</taxon>
        <taxon>Actinomycetota</taxon>
        <taxon>Actinomycetes</taxon>
        <taxon>Mycobacteriales</taxon>
        <taxon>Nocardiaceae</taxon>
        <taxon>Nocardia</taxon>
    </lineage>
</organism>
<protein>
    <submittedName>
        <fullName evidence="1">Uncharacterized protein</fullName>
    </submittedName>
</protein>
<gene>
    <name evidence="1" type="ORF">ACFYV7_23860</name>
</gene>
<evidence type="ECO:0000313" key="2">
    <source>
        <dbReference type="Proteomes" id="UP001601948"/>
    </source>
</evidence>
<name>A0ABW6QXW2_9NOCA</name>
<dbReference type="EMBL" id="JBIAPI010000006">
    <property type="protein sequence ID" value="MFF3225853.1"/>
    <property type="molecule type" value="Genomic_DNA"/>
</dbReference>
<keyword evidence="2" id="KW-1185">Reference proteome</keyword>
<dbReference type="RefSeq" id="WP_387720980.1">
    <property type="nucleotide sequence ID" value="NZ_JBIAPI010000006.1"/>
</dbReference>
<dbReference type="Proteomes" id="UP001601948">
    <property type="component" value="Unassembled WGS sequence"/>
</dbReference>
<accession>A0ABW6QXW2</accession>
<proteinExistence type="predicted"/>
<comment type="caution">
    <text evidence="1">The sequence shown here is derived from an EMBL/GenBank/DDBJ whole genome shotgun (WGS) entry which is preliminary data.</text>
</comment>